<feature type="region of interest" description="Disordered" evidence="2">
    <location>
        <begin position="380"/>
        <end position="402"/>
    </location>
</feature>
<dbReference type="AlphaFoldDB" id="G3B1Y0"/>
<evidence type="ECO:0000256" key="2">
    <source>
        <dbReference type="SAM" id="MobiDB-lite"/>
    </source>
</evidence>
<feature type="compositionally biased region" description="Basic and acidic residues" evidence="2">
    <location>
        <begin position="205"/>
        <end position="224"/>
    </location>
</feature>
<feature type="compositionally biased region" description="Polar residues" evidence="2">
    <location>
        <begin position="1"/>
        <end position="12"/>
    </location>
</feature>
<dbReference type="Pfam" id="PF23153">
    <property type="entry name" value="Aip3p_Bud6_N"/>
    <property type="match status" value="1"/>
</dbReference>
<keyword evidence="5" id="KW-1185">Reference proteome</keyword>
<evidence type="ECO:0000313" key="4">
    <source>
        <dbReference type="EMBL" id="EGV64558.1"/>
    </source>
</evidence>
<dbReference type="EMBL" id="GL996515">
    <property type="protein sequence ID" value="EGV64558.1"/>
    <property type="molecule type" value="Genomic_DNA"/>
</dbReference>
<evidence type="ECO:0000313" key="5">
    <source>
        <dbReference type="Proteomes" id="UP000000707"/>
    </source>
</evidence>
<dbReference type="STRING" id="590646.G3B1Y0"/>
<dbReference type="InterPro" id="IPR056279">
    <property type="entry name" value="Aip3p_Bud6_N"/>
</dbReference>
<feature type="compositionally biased region" description="Low complexity" evidence="2">
    <location>
        <begin position="171"/>
        <end position="187"/>
    </location>
</feature>
<feature type="domain" description="Actin interacting protein 3 C-terminal" evidence="3">
    <location>
        <begin position="302"/>
        <end position="758"/>
    </location>
</feature>
<dbReference type="OrthoDB" id="783096at2759"/>
<accession>G3B1Y0</accession>
<feature type="region of interest" description="Disordered" evidence="2">
    <location>
        <begin position="131"/>
        <end position="232"/>
    </location>
</feature>
<organism evidence="5">
    <name type="scientific">Candida tenuis (strain ATCC 10573 / BCRC 21748 / CBS 615 / JCM 9827 / NBRC 10315 / NRRL Y-1498 / VKM Y-70)</name>
    <name type="common">Yeast</name>
    <name type="synonym">Yamadazyma tenuis</name>
    <dbReference type="NCBI Taxonomy" id="590646"/>
    <lineage>
        <taxon>Eukaryota</taxon>
        <taxon>Fungi</taxon>
        <taxon>Dikarya</taxon>
        <taxon>Ascomycota</taxon>
        <taxon>Saccharomycotina</taxon>
        <taxon>Pichiomycetes</taxon>
        <taxon>Debaryomycetaceae</taxon>
        <taxon>Yamadazyma</taxon>
    </lineage>
</organism>
<feature type="compositionally biased region" description="Polar residues" evidence="2">
    <location>
        <begin position="455"/>
        <end position="471"/>
    </location>
</feature>
<protein>
    <recommendedName>
        <fullName evidence="3">Actin interacting protein 3 C-terminal domain-containing protein</fullName>
    </recommendedName>
</protein>
<proteinExistence type="predicted"/>
<gene>
    <name evidence="4" type="ORF">CANTEDRAFT_133868</name>
</gene>
<dbReference type="GO" id="GO:0051286">
    <property type="term" value="C:cell tip"/>
    <property type="evidence" value="ECO:0007669"/>
    <property type="project" value="TreeGrafter"/>
</dbReference>
<dbReference type="PANTHER" id="PTHR22741:SF10">
    <property type="entry name" value="COILED-COIL DOMAIN-CONTAINING PROTEIN CG32809"/>
    <property type="match status" value="1"/>
</dbReference>
<feature type="region of interest" description="Disordered" evidence="2">
    <location>
        <begin position="452"/>
        <end position="471"/>
    </location>
</feature>
<dbReference type="GeneID" id="18249748"/>
<dbReference type="eggNOG" id="ENOG502QS95">
    <property type="taxonomic scope" value="Eukaryota"/>
</dbReference>
<reference evidence="4 5" key="1">
    <citation type="journal article" date="2011" name="Proc. Natl. Acad. Sci. U.S.A.">
        <title>Comparative genomics of xylose-fermenting fungi for enhanced biofuel production.</title>
        <authorList>
            <person name="Wohlbach D.J."/>
            <person name="Kuo A."/>
            <person name="Sato T.K."/>
            <person name="Potts K.M."/>
            <person name="Salamov A.A."/>
            <person name="LaButti K.M."/>
            <person name="Sun H."/>
            <person name="Clum A."/>
            <person name="Pangilinan J.L."/>
            <person name="Lindquist E.A."/>
            <person name="Lucas S."/>
            <person name="Lapidus A."/>
            <person name="Jin M."/>
            <person name="Gunawan C."/>
            <person name="Balan V."/>
            <person name="Dale B.E."/>
            <person name="Jeffries T.W."/>
            <person name="Zinkel R."/>
            <person name="Barry K.W."/>
            <person name="Grigoriev I.V."/>
            <person name="Gasch A.P."/>
        </authorList>
    </citation>
    <scope>NUCLEOTIDE SEQUENCE [LARGE SCALE GENOMIC DNA]</scope>
    <source>
        <strain evidence="5">ATCC 10573 / BCRC 21748 / CBS 615 / JCM 9827 / NBRC 10315 / NRRL Y-1498 / VKM Y-70</strain>
    </source>
</reference>
<dbReference type="InterPro" id="IPR005613">
    <property type="entry name" value="AIP3_C"/>
</dbReference>
<feature type="region of interest" description="Disordered" evidence="2">
    <location>
        <begin position="1"/>
        <end position="25"/>
    </location>
</feature>
<dbReference type="KEGG" id="cten:18249748"/>
<dbReference type="GO" id="GO:0005519">
    <property type="term" value="F:cytoskeletal regulatory protein binding"/>
    <property type="evidence" value="ECO:0007669"/>
    <property type="project" value="InterPro"/>
</dbReference>
<sequence length="769" mass="85958">MSNSPAVSQGSKHSSKRHSTNSIESSVTRLLVSTKHLLESLTQWAKKEVDDKFVSDAYVKLGNDFRAASRAFNHAGVDISDIGDVPQALRVILESALSEAPSQENLNRFLPNIKNIIVSLLQNLKSKQNKAKLIAQDRDRSNSNSPPQDQKEQIKVIKRRQKSLESMSEDSSPQSIPQSRPQTQSIPPSQPPPLADPIANSIPKPSREKPEKKVSKEAKTERDALSQLQNESFLQRRASKRFSAYQYAKLANINPTNALPKVTPGDNRSVSIQSIRDSMRDRVSSSKTEVIDEFQKEDTYIFLKIEDQTKKAPIKMPVSFASLRLLFVEKFAYSPGASDFPEIYIVDPKTNVSYELEDQYLSDIKTGTLLCLNESKTYSNGKDSDAAADDTGSLTLDDSTHNNQSFKELEQTVSELKSKFDSFGGLIEATIKSSMKSIEIPMISAQQPTPIPSASLKNDQDSSVSNISRNGLATKNTEIPSELIKEVSSIENELKVIRQLQGANKSVVSTFVKNIDSKVKHLQESGIDATKSSNRIYMEKCHGRLSEESDSLLTKVDDLQDVMEGLRKDVAQRGVRVGAQQLKATMKEIVAAGDSLKDMSSFINKEKTVWKKIWEAELDRVCEEQQFFNLQDDLTKDLEEDLAKIQETFDLVEQCSLEQSKQSSYRRNKVVANLPIPEPGENLHSIKDAVLSEVAALKPDHESRVDAINKAEKLRQKNKQMMDLTEFQEELGSFIDDSKLRKSGGIDEIERQRQLKDSENLKSSMGGII</sequence>
<evidence type="ECO:0000259" key="3">
    <source>
        <dbReference type="SMART" id="SM00806"/>
    </source>
</evidence>
<dbReference type="Gene3D" id="1.20.58.1540">
    <property type="entry name" value="Actin interacting protein 3, C-terminal domain"/>
    <property type="match status" value="1"/>
</dbReference>
<dbReference type="Proteomes" id="UP000000707">
    <property type="component" value="Unassembled WGS sequence"/>
</dbReference>
<dbReference type="InterPro" id="IPR022782">
    <property type="entry name" value="AIP3-like_C"/>
</dbReference>
<name>G3B1Y0_CANTC</name>
<dbReference type="GO" id="GO:0005737">
    <property type="term" value="C:cytoplasm"/>
    <property type="evidence" value="ECO:0007669"/>
    <property type="project" value="TreeGrafter"/>
</dbReference>
<dbReference type="Pfam" id="PF03915">
    <property type="entry name" value="AIP3"/>
    <property type="match status" value="1"/>
</dbReference>
<dbReference type="HOGENOM" id="CLU_005287_0_0_1"/>
<dbReference type="InterPro" id="IPR051825">
    <property type="entry name" value="SRCIN1"/>
</dbReference>
<dbReference type="PANTHER" id="PTHR22741">
    <property type="entry name" value="P140CAP/SNIP-RELATED"/>
    <property type="match status" value="1"/>
</dbReference>
<keyword evidence="1" id="KW-0175">Coiled coil</keyword>
<dbReference type="SMART" id="SM00806">
    <property type="entry name" value="AIP3"/>
    <property type="match status" value="1"/>
</dbReference>
<dbReference type="GO" id="GO:0030010">
    <property type="term" value="P:establishment of cell polarity"/>
    <property type="evidence" value="ECO:0007669"/>
    <property type="project" value="TreeGrafter"/>
</dbReference>
<evidence type="ECO:0000256" key="1">
    <source>
        <dbReference type="ARBA" id="ARBA00023054"/>
    </source>
</evidence>